<dbReference type="SUPFAM" id="SSF81321">
    <property type="entry name" value="Family A G protein-coupled receptor-like"/>
    <property type="match status" value="1"/>
</dbReference>
<feature type="transmembrane region" description="Helical" evidence="10">
    <location>
        <begin position="65"/>
        <end position="82"/>
    </location>
</feature>
<keyword evidence="8" id="KW-0675">Receptor</keyword>
<dbReference type="InterPro" id="IPR017452">
    <property type="entry name" value="GPCR_Rhodpsn_7TM"/>
</dbReference>
<feature type="domain" description="G-protein coupled receptors family 1 profile" evidence="11">
    <location>
        <begin position="1"/>
        <end position="79"/>
    </location>
</feature>
<dbReference type="EMBL" id="CAJVCH010287828">
    <property type="protein sequence ID" value="CAG7785045.1"/>
    <property type="molecule type" value="Genomic_DNA"/>
</dbReference>
<evidence type="ECO:0000256" key="7">
    <source>
        <dbReference type="ARBA" id="ARBA00023136"/>
    </source>
</evidence>
<dbReference type="GO" id="GO:0005886">
    <property type="term" value="C:plasma membrane"/>
    <property type="evidence" value="ECO:0007669"/>
    <property type="project" value="UniProtKB-SubCell"/>
</dbReference>
<evidence type="ECO:0000313" key="12">
    <source>
        <dbReference type="EMBL" id="CAG7785045.1"/>
    </source>
</evidence>
<comment type="subcellular location">
    <subcellularLocation>
        <location evidence="1">Cell membrane</location>
        <topology evidence="1">Multi-pass membrane protein</topology>
    </subcellularLocation>
</comment>
<evidence type="ECO:0000256" key="8">
    <source>
        <dbReference type="ARBA" id="ARBA00023170"/>
    </source>
</evidence>
<feature type="transmembrane region" description="Helical" evidence="10">
    <location>
        <begin position="27"/>
        <end position="45"/>
    </location>
</feature>
<dbReference type="AlphaFoldDB" id="A0A8J2KDY7"/>
<evidence type="ECO:0000256" key="9">
    <source>
        <dbReference type="ARBA" id="ARBA00023224"/>
    </source>
</evidence>
<keyword evidence="9" id="KW-0807">Transducer</keyword>
<dbReference type="PANTHER" id="PTHR24228">
    <property type="entry name" value="B2 BRADYKININ RECEPTOR/ANGIOTENSIN II RECEPTOR"/>
    <property type="match status" value="1"/>
</dbReference>
<keyword evidence="7 10" id="KW-0472">Membrane</keyword>
<keyword evidence="5 10" id="KW-1133">Transmembrane helix</keyword>
<dbReference type="GO" id="GO:0004930">
    <property type="term" value="F:G protein-coupled receptor activity"/>
    <property type="evidence" value="ECO:0007669"/>
    <property type="project" value="UniProtKB-KW"/>
</dbReference>
<dbReference type="PROSITE" id="PS50262">
    <property type="entry name" value="G_PROTEIN_RECEP_F1_2"/>
    <property type="match status" value="1"/>
</dbReference>
<feature type="non-terminal residue" evidence="12">
    <location>
        <position position="1"/>
    </location>
</feature>
<evidence type="ECO:0000256" key="6">
    <source>
        <dbReference type="ARBA" id="ARBA00023040"/>
    </source>
</evidence>
<evidence type="ECO:0000259" key="11">
    <source>
        <dbReference type="PROSITE" id="PS50262"/>
    </source>
</evidence>
<dbReference type="OrthoDB" id="10044919at2759"/>
<reference evidence="12" key="1">
    <citation type="submission" date="2021-06" db="EMBL/GenBank/DDBJ databases">
        <authorList>
            <person name="Hodson N. C."/>
            <person name="Mongue J. A."/>
            <person name="Jaron S. K."/>
        </authorList>
    </citation>
    <scope>NUCLEOTIDE SEQUENCE</scope>
</reference>
<keyword evidence="3" id="KW-1003">Cell membrane</keyword>
<organism evidence="12 13">
    <name type="scientific">Allacma fusca</name>
    <dbReference type="NCBI Taxonomy" id="39272"/>
    <lineage>
        <taxon>Eukaryota</taxon>
        <taxon>Metazoa</taxon>
        <taxon>Ecdysozoa</taxon>
        <taxon>Arthropoda</taxon>
        <taxon>Hexapoda</taxon>
        <taxon>Collembola</taxon>
        <taxon>Symphypleona</taxon>
        <taxon>Sminthuridae</taxon>
        <taxon>Allacma</taxon>
    </lineage>
</organism>
<evidence type="ECO:0000313" key="13">
    <source>
        <dbReference type="Proteomes" id="UP000708208"/>
    </source>
</evidence>
<evidence type="ECO:0000256" key="10">
    <source>
        <dbReference type="SAM" id="Phobius"/>
    </source>
</evidence>
<dbReference type="PANTHER" id="PTHR24228:SF74">
    <property type="entry name" value="G-PROTEIN COUPLED RECEPTORS FAMILY 1 PROFILE DOMAIN-CONTAINING PROTEIN"/>
    <property type="match status" value="1"/>
</dbReference>
<dbReference type="Proteomes" id="UP000708208">
    <property type="component" value="Unassembled WGS sequence"/>
</dbReference>
<gene>
    <name evidence="12" type="ORF">AFUS01_LOCUS23696</name>
</gene>
<dbReference type="InterPro" id="IPR000276">
    <property type="entry name" value="GPCR_Rhodpsn"/>
</dbReference>
<name>A0A8J2KDY7_9HEXA</name>
<accession>A0A8J2KDY7</accession>
<keyword evidence="13" id="KW-1185">Reference proteome</keyword>
<protein>
    <recommendedName>
        <fullName evidence="11">G-protein coupled receptors family 1 profile domain-containing protein</fullName>
    </recommendedName>
</protein>
<dbReference type="Pfam" id="PF00001">
    <property type="entry name" value="7tm_1"/>
    <property type="match status" value="1"/>
</dbReference>
<evidence type="ECO:0000256" key="3">
    <source>
        <dbReference type="ARBA" id="ARBA00022475"/>
    </source>
</evidence>
<evidence type="ECO:0000256" key="4">
    <source>
        <dbReference type="ARBA" id="ARBA00022692"/>
    </source>
</evidence>
<sequence>ILRRGSVRPSMAVIHQKGKMTAKDRRLLWMIFVIFGTFVLCYLPITLVKATTKGRPKPTLNTISYVLIYATVCINPFIYCCLSSEYRQAYKSLILCKADWNLSSRSNNSNKT</sequence>
<evidence type="ECO:0000256" key="5">
    <source>
        <dbReference type="ARBA" id="ARBA00022989"/>
    </source>
</evidence>
<comment type="similarity">
    <text evidence="2">Belongs to the G-protein coupled receptor 1 family.</text>
</comment>
<evidence type="ECO:0000256" key="1">
    <source>
        <dbReference type="ARBA" id="ARBA00004651"/>
    </source>
</evidence>
<keyword evidence="4 10" id="KW-0812">Transmembrane</keyword>
<evidence type="ECO:0000256" key="2">
    <source>
        <dbReference type="ARBA" id="ARBA00010663"/>
    </source>
</evidence>
<keyword evidence="6" id="KW-0297">G-protein coupled receptor</keyword>
<proteinExistence type="inferred from homology"/>
<comment type="caution">
    <text evidence="12">The sequence shown here is derived from an EMBL/GenBank/DDBJ whole genome shotgun (WGS) entry which is preliminary data.</text>
</comment>